<reference evidence="1" key="1">
    <citation type="submission" date="2023-07" db="EMBL/GenBank/DDBJ databases">
        <title>draft genome sequence of fig (Ficus carica).</title>
        <authorList>
            <person name="Takahashi T."/>
            <person name="Nishimura K."/>
        </authorList>
    </citation>
    <scope>NUCLEOTIDE SEQUENCE</scope>
</reference>
<sequence length="24" mass="2757">FSCHVKDQIASQCPNLSCSRTLRY</sequence>
<proteinExistence type="predicted"/>
<dbReference type="AlphaFoldDB" id="A0AA88A0U6"/>
<keyword evidence="2" id="KW-1185">Reference proteome</keyword>
<accession>A0AA88A0U6</accession>
<evidence type="ECO:0000313" key="2">
    <source>
        <dbReference type="Proteomes" id="UP001187192"/>
    </source>
</evidence>
<comment type="caution">
    <text evidence="1">The sequence shown here is derived from an EMBL/GenBank/DDBJ whole genome shotgun (WGS) entry which is preliminary data.</text>
</comment>
<dbReference type="EMBL" id="BTGU01000017">
    <property type="protein sequence ID" value="GMN43684.1"/>
    <property type="molecule type" value="Genomic_DNA"/>
</dbReference>
<organism evidence="1 2">
    <name type="scientific">Ficus carica</name>
    <name type="common">Common fig</name>
    <dbReference type="NCBI Taxonomy" id="3494"/>
    <lineage>
        <taxon>Eukaryota</taxon>
        <taxon>Viridiplantae</taxon>
        <taxon>Streptophyta</taxon>
        <taxon>Embryophyta</taxon>
        <taxon>Tracheophyta</taxon>
        <taxon>Spermatophyta</taxon>
        <taxon>Magnoliopsida</taxon>
        <taxon>eudicotyledons</taxon>
        <taxon>Gunneridae</taxon>
        <taxon>Pentapetalae</taxon>
        <taxon>rosids</taxon>
        <taxon>fabids</taxon>
        <taxon>Rosales</taxon>
        <taxon>Moraceae</taxon>
        <taxon>Ficeae</taxon>
        <taxon>Ficus</taxon>
    </lineage>
</organism>
<name>A0AA88A0U6_FICCA</name>
<evidence type="ECO:0000313" key="1">
    <source>
        <dbReference type="EMBL" id="GMN43684.1"/>
    </source>
</evidence>
<protein>
    <submittedName>
        <fullName evidence="1">Uncharacterized protein</fullName>
    </submittedName>
</protein>
<dbReference type="Proteomes" id="UP001187192">
    <property type="component" value="Unassembled WGS sequence"/>
</dbReference>
<feature type="non-terminal residue" evidence="1">
    <location>
        <position position="1"/>
    </location>
</feature>
<gene>
    <name evidence="1" type="ORF">TIFTF001_012875</name>
</gene>